<evidence type="ECO:0000313" key="2">
    <source>
        <dbReference type="Proteomes" id="UP000027931"/>
    </source>
</evidence>
<protein>
    <submittedName>
        <fullName evidence="1">Uncharacterized protein</fullName>
    </submittedName>
</protein>
<keyword evidence="2" id="KW-1185">Reference proteome</keyword>
<dbReference type="AlphaFoldDB" id="A0A074LT06"/>
<dbReference type="Proteomes" id="UP000027931">
    <property type="component" value="Unassembled WGS sequence"/>
</dbReference>
<name>A0A074LT06_9BACL</name>
<gene>
    <name evidence="1" type="ORF">EL26_11955</name>
</gene>
<evidence type="ECO:0000313" key="1">
    <source>
        <dbReference type="EMBL" id="KEO82998.1"/>
    </source>
</evidence>
<proteinExistence type="predicted"/>
<dbReference type="STRING" id="1157490.EL26_11955"/>
<reference evidence="1 2" key="1">
    <citation type="journal article" date="2013" name="Int. J. Syst. Evol. Microbiol.">
        <title>Tumebacillus flagellatus sp. nov., an alpha-amylase/pullulanase-producing bacterium isolated from cassava wastewater.</title>
        <authorList>
            <person name="Wang Q."/>
            <person name="Xie N."/>
            <person name="Qin Y."/>
            <person name="Shen N."/>
            <person name="Zhu J."/>
            <person name="Mi H."/>
            <person name="Huang R."/>
        </authorList>
    </citation>
    <scope>NUCLEOTIDE SEQUENCE [LARGE SCALE GENOMIC DNA]</scope>
    <source>
        <strain evidence="1 2">GST4</strain>
    </source>
</reference>
<dbReference type="EMBL" id="JMIR01000015">
    <property type="protein sequence ID" value="KEO82998.1"/>
    <property type="molecule type" value="Genomic_DNA"/>
</dbReference>
<dbReference type="eggNOG" id="ENOG502ZDCI">
    <property type="taxonomic scope" value="Bacteria"/>
</dbReference>
<sequence>MTVQQTDPLQSITQTLRTLTTPMGVVTVSQSWPDPNVTSVETNLPCLFVYPVRERGTYIGSVNTVFATVKNADDTTATIYREKQRKTYELRLTLVTATADELSRIGWKIEQALNTNTRLNTGNPLVDIVTFTYFGQYNAPPSDAGAHQRDMTFNVSVRVLDAETVYLLKKLSLSEDSDLESNL</sequence>
<organism evidence="1 2">
    <name type="scientific">Tumebacillus flagellatus</name>
    <dbReference type="NCBI Taxonomy" id="1157490"/>
    <lineage>
        <taxon>Bacteria</taxon>
        <taxon>Bacillati</taxon>
        <taxon>Bacillota</taxon>
        <taxon>Bacilli</taxon>
        <taxon>Bacillales</taxon>
        <taxon>Alicyclobacillaceae</taxon>
        <taxon>Tumebacillus</taxon>
    </lineage>
</organism>
<dbReference type="RefSeq" id="WP_038088475.1">
    <property type="nucleotide sequence ID" value="NZ_JMIR01000015.1"/>
</dbReference>
<accession>A0A074LT06</accession>
<comment type="caution">
    <text evidence="1">The sequence shown here is derived from an EMBL/GenBank/DDBJ whole genome shotgun (WGS) entry which is preliminary data.</text>
</comment>